<proteinExistence type="predicted"/>
<accession>A0A917FE08</accession>
<evidence type="ECO:0000313" key="1">
    <source>
        <dbReference type="EMBL" id="GGF66485.1"/>
    </source>
</evidence>
<reference evidence="1" key="2">
    <citation type="submission" date="2020-09" db="EMBL/GenBank/DDBJ databases">
        <authorList>
            <person name="Sun Q."/>
            <person name="Zhou Y."/>
        </authorList>
    </citation>
    <scope>NUCLEOTIDE SEQUENCE</scope>
    <source>
        <strain evidence="1">CGMCC 1.16134</strain>
    </source>
</reference>
<reference evidence="1" key="1">
    <citation type="journal article" date="2014" name="Int. J. Syst. Evol. Microbiol.">
        <title>Complete genome sequence of Corynebacterium casei LMG S-19264T (=DSM 44701T), isolated from a smear-ripened cheese.</title>
        <authorList>
            <consortium name="US DOE Joint Genome Institute (JGI-PGF)"/>
            <person name="Walter F."/>
            <person name="Albersmeier A."/>
            <person name="Kalinowski J."/>
            <person name="Ruckert C."/>
        </authorList>
    </citation>
    <scope>NUCLEOTIDE SEQUENCE</scope>
    <source>
        <strain evidence="1">CGMCC 1.16134</strain>
    </source>
</reference>
<name>A0A917FE08_9BACL</name>
<dbReference type="Proteomes" id="UP000637643">
    <property type="component" value="Unassembled WGS sequence"/>
</dbReference>
<evidence type="ECO:0008006" key="3">
    <source>
        <dbReference type="Google" id="ProtNLM"/>
    </source>
</evidence>
<sequence length="72" mass="8183">MEAKDDPAIIGDSEFTALLNAARQQDPEAMLQLIELFKADILRLSKVIYMPEEDVVSEIVLEFLEFVQQGKE</sequence>
<gene>
    <name evidence="1" type="ORF">GCM10010912_09330</name>
</gene>
<comment type="caution">
    <text evidence="1">The sequence shown here is derived from an EMBL/GenBank/DDBJ whole genome shotgun (WGS) entry which is preliminary data.</text>
</comment>
<evidence type="ECO:0000313" key="2">
    <source>
        <dbReference type="Proteomes" id="UP000637643"/>
    </source>
</evidence>
<keyword evidence="2" id="KW-1185">Reference proteome</keyword>
<dbReference type="EMBL" id="BMKR01000003">
    <property type="protein sequence ID" value="GGF66485.1"/>
    <property type="molecule type" value="Genomic_DNA"/>
</dbReference>
<dbReference type="AlphaFoldDB" id="A0A917FE08"/>
<organism evidence="1 2">
    <name type="scientific">Paenibacillus albidus</name>
    <dbReference type="NCBI Taxonomy" id="2041023"/>
    <lineage>
        <taxon>Bacteria</taxon>
        <taxon>Bacillati</taxon>
        <taxon>Bacillota</taxon>
        <taxon>Bacilli</taxon>
        <taxon>Bacillales</taxon>
        <taxon>Paenibacillaceae</taxon>
        <taxon>Paenibacillus</taxon>
    </lineage>
</organism>
<protein>
    <recommendedName>
        <fullName evidence="3">Helix-turn-helix conjugative transposon-like domain-containing protein</fullName>
    </recommendedName>
</protein>